<reference evidence="2" key="1">
    <citation type="submission" date="2020-08" db="EMBL/GenBank/DDBJ databases">
        <title>Multicomponent nature underlies the extraordinary mechanical properties of spider dragline silk.</title>
        <authorList>
            <person name="Kono N."/>
            <person name="Nakamura H."/>
            <person name="Mori M."/>
            <person name="Yoshida Y."/>
            <person name="Ohtoshi R."/>
            <person name="Malay A.D."/>
            <person name="Moran D.A.P."/>
            <person name="Tomita M."/>
            <person name="Numata K."/>
            <person name="Arakawa K."/>
        </authorList>
    </citation>
    <scope>NUCLEOTIDE SEQUENCE</scope>
</reference>
<protein>
    <submittedName>
        <fullName evidence="2">Uncharacterized protein</fullName>
    </submittedName>
</protein>
<name>A0A8X6YA92_9ARAC</name>
<proteinExistence type="predicted"/>
<sequence length="115" mass="13168">MRKNLFTSPVLCNLNLLVGIDSIAAVWMTEAPPSVLESQDFLREVALLHAFRRSKKLILRQVFPSTHLNEHCKAYTQKVKMSENAAIYERPYSLSNESICLIEDIQFDKNRGISD</sequence>
<evidence type="ECO:0000313" key="3">
    <source>
        <dbReference type="Proteomes" id="UP000886998"/>
    </source>
</evidence>
<keyword evidence="1" id="KW-0732">Signal</keyword>
<keyword evidence="3" id="KW-1185">Reference proteome</keyword>
<organism evidence="2 3">
    <name type="scientific">Trichonephila inaurata madagascariensis</name>
    <dbReference type="NCBI Taxonomy" id="2747483"/>
    <lineage>
        <taxon>Eukaryota</taxon>
        <taxon>Metazoa</taxon>
        <taxon>Ecdysozoa</taxon>
        <taxon>Arthropoda</taxon>
        <taxon>Chelicerata</taxon>
        <taxon>Arachnida</taxon>
        <taxon>Araneae</taxon>
        <taxon>Araneomorphae</taxon>
        <taxon>Entelegynae</taxon>
        <taxon>Araneoidea</taxon>
        <taxon>Nephilidae</taxon>
        <taxon>Trichonephila</taxon>
        <taxon>Trichonephila inaurata</taxon>
    </lineage>
</organism>
<accession>A0A8X6YA92</accession>
<feature type="chain" id="PRO_5036471491" evidence="1">
    <location>
        <begin position="26"/>
        <end position="115"/>
    </location>
</feature>
<feature type="signal peptide" evidence="1">
    <location>
        <begin position="1"/>
        <end position="25"/>
    </location>
</feature>
<evidence type="ECO:0000313" key="2">
    <source>
        <dbReference type="EMBL" id="GFY67170.1"/>
    </source>
</evidence>
<dbReference type="AlphaFoldDB" id="A0A8X6YA92"/>
<dbReference type="EMBL" id="BMAV01016440">
    <property type="protein sequence ID" value="GFY67170.1"/>
    <property type="molecule type" value="Genomic_DNA"/>
</dbReference>
<dbReference type="Proteomes" id="UP000886998">
    <property type="component" value="Unassembled WGS sequence"/>
</dbReference>
<comment type="caution">
    <text evidence="2">The sequence shown here is derived from an EMBL/GenBank/DDBJ whole genome shotgun (WGS) entry which is preliminary data.</text>
</comment>
<gene>
    <name evidence="2" type="ORF">TNIN_113691</name>
</gene>
<evidence type="ECO:0000256" key="1">
    <source>
        <dbReference type="SAM" id="SignalP"/>
    </source>
</evidence>